<feature type="active site" description="4-aspartylphosphate intermediate" evidence="12">
    <location>
        <position position="425"/>
    </location>
</feature>
<name>A0A4E0S017_FASHE</name>
<evidence type="ECO:0000256" key="1">
    <source>
        <dbReference type="ARBA" id="ARBA00004141"/>
    </source>
</evidence>
<dbReference type="PRINTS" id="PR00119">
    <property type="entry name" value="CATATPASE"/>
</dbReference>
<feature type="binding site" evidence="13">
    <location>
        <position position="635"/>
    </location>
    <ligand>
        <name>ATP</name>
        <dbReference type="ChEBI" id="CHEBI:30616"/>
    </ligand>
</feature>
<dbReference type="SFLD" id="SFLDG00002">
    <property type="entry name" value="C1.7:_P-type_atpase_like"/>
    <property type="match status" value="1"/>
</dbReference>
<dbReference type="GO" id="GO:0005783">
    <property type="term" value="C:endoplasmic reticulum"/>
    <property type="evidence" value="ECO:0007669"/>
    <property type="project" value="TreeGrafter"/>
</dbReference>
<feature type="transmembrane region" description="Helical" evidence="15">
    <location>
        <begin position="1056"/>
        <end position="1076"/>
    </location>
</feature>
<feature type="transmembrane region" description="Helical" evidence="15">
    <location>
        <begin position="1031"/>
        <end position="1050"/>
    </location>
</feature>
<feature type="binding site" evidence="13">
    <location>
        <position position="970"/>
    </location>
    <ligand>
        <name>ATP</name>
        <dbReference type="ChEBI" id="CHEBI:30616"/>
    </ligand>
</feature>
<evidence type="ECO:0000256" key="13">
    <source>
        <dbReference type="PIRSR" id="PIRSR606539-2"/>
    </source>
</evidence>
<comment type="catalytic activity">
    <reaction evidence="11 15">
        <text>ATP + H2O + phospholipidSide 1 = ADP + phosphate + phospholipidSide 2.</text>
        <dbReference type="EC" id="7.6.2.1"/>
    </reaction>
</comment>
<keyword evidence="6 13" id="KW-0067">ATP-binding</keyword>
<feature type="transmembrane region" description="Helical" evidence="15">
    <location>
        <begin position="1224"/>
        <end position="1245"/>
    </location>
</feature>
<dbReference type="GO" id="GO:0000287">
    <property type="term" value="F:magnesium ion binding"/>
    <property type="evidence" value="ECO:0007669"/>
    <property type="project" value="UniProtKB-UniRule"/>
</dbReference>
<accession>A0A4E0S017</accession>
<feature type="binding site" evidence="14">
    <location>
        <position position="966"/>
    </location>
    <ligand>
        <name>Mg(2+)</name>
        <dbReference type="ChEBI" id="CHEBI:18420"/>
    </ligand>
</feature>
<feature type="transmembrane region" description="Helical" evidence="15">
    <location>
        <begin position="1148"/>
        <end position="1169"/>
    </location>
</feature>
<dbReference type="PANTHER" id="PTHR24092">
    <property type="entry name" value="PROBABLE PHOSPHOLIPID-TRANSPORTING ATPASE"/>
    <property type="match status" value="1"/>
</dbReference>
<evidence type="ECO:0000259" key="17">
    <source>
        <dbReference type="Pfam" id="PF16209"/>
    </source>
</evidence>
<dbReference type="PROSITE" id="PS00154">
    <property type="entry name" value="ATPASE_E1_E2"/>
    <property type="match status" value="1"/>
</dbReference>
<comment type="subcellular location">
    <subcellularLocation>
        <location evidence="1 15">Membrane</location>
        <topology evidence="1 15">Multi-pass membrane protein</topology>
    </subcellularLocation>
</comment>
<keyword evidence="5 13" id="KW-0547">Nucleotide-binding</keyword>
<feature type="binding site" evidence="13">
    <location>
        <position position="612"/>
    </location>
    <ligand>
        <name>ATP</name>
        <dbReference type="ChEBI" id="CHEBI:30616"/>
    </ligand>
</feature>
<evidence type="ECO:0000256" key="15">
    <source>
        <dbReference type="RuleBase" id="RU362033"/>
    </source>
</evidence>
<feature type="compositionally biased region" description="Basic residues" evidence="16">
    <location>
        <begin position="804"/>
        <end position="813"/>
    </location>
</feature>
<dbReference type="SUPFAM" id="SSF81660">
    <property type="entry name" value="Metal cation-transporting ATPase, ATP-binding domain N"/>
    <property type="match status" value="1"/>
</dbReference>
<comment type="similarity">
    <text evidence="2 15">Belongs to the cation transport ATPase (P-type) (TC 3.A.3) family. Type IV subfamily.</text>
</comment>
<dbReference type="InterPro" id="IPR032631">
    <property type="entry name" value="P-type_ATPase_N"/>
</dbReference>
<dbReference type="InterPro" id="IPR036412">
    <property type="entry name" value="HAD-like_sf"/>
</dbReference>
<feature type="binding site" evidence="13">
    <location>
        <position position="753"/>
    </location>
    <ligand>
        <name>ATP</name>
        <dbReference type="ChEBI" id="CHEBI:30616"/>
    </ligand>
</feature>
<keyword evidence="10 15" id="KW-0472">Membrane</keyword>
<dbReference type="SFLD" id="SFLDF00027">
    <property type="entry name" value="p-type_atpase"/>
    <property type="match status" value="1"/>
</dbReference>
<evidence type="ECO:0000256" key="14">
    <source>
        <dbReference type="PIRSR" id="PIRSR606539-3"/>
    </source>
</evidence>
<feature type="binding site" evidence="14">
    <location>
        <position position="427"/>
    </location>
    <ligand>
        <name>Mg(2+)</name>
        <dbReference type="ChEBI" id="CHEBI:18420"/>
    </ligand>
</feature>
<dbReference type="Pfam" id="PF16209">
    <property type="entry name" value="PhoLip_ATPase_N"/>
    <property type="match status" value="1"/>
</dbReference>
<keyword evidence="4 14" id="KW-0479">Metal-binding</keyword>
<feature type="binding site" evidence="13">
    <location>
        <position position="754"/>
    </location>
    <ligand>
        <name>ATP</name>
        <dbReference type="ChEBI" id="CHEBI:30616"/>
    </ligand>
</feature>
<evidence type="ECO:0000256" key="11">
    <source>
        <dbReference type="ARBA" id="ARBA00034036"/>
    </source>
</evidence>
<dbReference type="SUPFAM" id="SSF56784">
    <property type="entry name" value="HAD-like"/>
    <property type="match status" value="1"/>
</dbReference>
<dbReference type="InterPro" id="IPR032630">
    <property type="entry name" value="P_typ_ATPase_c"/>
</dbReference>
<dbReference type="GO" id="GO:0005886">
    <property type="term" value="C:plasma membrane"/>
    <property type="evidence" value="ECO:0007669"/>
    <property type="project" value="TreeGrafter"/>
</dbReference>
<feature type="region of interest" description="Disordered" evidence="16">
    <location>
        <begin position="804"/>
        <end position="823"/>
    </location>
</feature>
<feature type="binding site" evidence="13">
    <location>
        <position position="425"/>
    </location>
    <ligand>
        <name>ATP</name>
        <dbReference type="ChEBI" id="CHEBI:30616"/>
    </ligand>
</feature>
<dbReference type="InterPro" id="IPR023299">
    <property type="entry name" value="ATPase_P-typ_cyto_dom_N"/>
</dbReference>
<reference evidence="19" key="1">
    <citation type="submission" date="2019-03" db="EMBL/GenBank/DDBJ databases">
        <title>Improved annotation for the trematode Fasciola hepatica.</title>
        <authorList>
            <person name="Choi Y.-J."/>
            <person name="Martin J."/>
            <person name="Mitreva M."/>
        </authorList>
    </citation>
    <scope>NUCLEOTIDE SEQUENCE [LARGE SCALE GENOMIC DNA]</scope>
</reference>
<feature type="transmembrane region" description="Helical" evidence="15">
    <location>
        <begin position="356"/>
        <end position="379"/>
    </location>
</feature>
<feature type="binding site" evidence="13">
    <location>
        <position position="671"/>
    </location>
    <ligand>
        <name>ATP</name>
        <dbReference type="ChEBI" id="CHEBI:30616"/>
    </ligand>
</feature>
<evidence type="ECO:0000256" key="5">
    <source>
        <dbReference type="ARBA" id="ARBA00022741"/>
    </source>
</evidence>
<evidence type="ECO:0000256" key="9">
    <source>
        <dbReference type="ARBA" id="ARBA00022989"/>
    </source>
</evidence>
<dbReference type="InterPro" id="IPR008250">
    <property type="entry name" value="ATPase_P-typ_transduc_dom_A_sf"/>
</dbReference>
<keyword evidence="7 14" id="KW-0460">Magnesium</keyword>
<keyword evidence="3 15" id="KW-0812">Transmembrane</keyword>
<evidence type="ECO:0000313" key="19">
    <source>
        <dbReference type="EMBL" id="THD23130.1"/>
    </source>
</evidence>
<feature type="transmembrane region" description="Helical" evidence="15">
    <location>
        <begin position="85"/>
        <end position="105"/>
    </location>
</feature>
<dbReference type="Gene3D" id="3.40.1110.10">
    <property type="entry name" value="Calcium-transporting ATPase, cytoplasmic domain N"/>
    <property type="match status" value="1"/>
</dbReference>
<dbReference type="InterPro" id="IPR001757">
    <property type="entry name" value="P_typ_ATPase"/>
</dbReference>
<feature type="transmembrane region" description="Helical" evidence="15">
    <location>
        <begin position="310"/>
        <end position="336"/>
    </location>
</feature>
<comment type="caution">
    <text evidence="19">The sequence shown here is derived from an EMBL/GenBank/DDBJ whole genome shotgun (WGS) entry which is preliminary data.</text>
</comment>
<keyword evidence="9 15" id="KW-1133">Transmembrane helix</keyword>
<evidence type="ECO:0000256" key="6">
    <source>
        <dbReference type="ARBA" id="ARBA00022840"/>
    </source>
</evidence>
<evidence type="ECO:0000256" key="7">
    <source>
        <dbReference type="ARBA" id="ARBA00022842"/>
    </source>
</evidence>
<comment type="cofactor">
    <cofactor evidence="14">
        <name>Mg(2+)</name>
        <dbReference type="ChEBI" id="CHEBI:18420"/>
    </cofactor>
</comment>
<dbReference type="GO" id="GO:0016887">
    <property type="term" value="F:ATP hydrolysis activity"/>
    <property type="evidence" value="ECO:0007669"/>
    <property type="project" value="InterPro"/>
</dbReference>
<feature type="binding site" evidence="13">
    <location>
        <position position="752"/>
    </location>
    <ligand>
        <name>ATP</name>
        <dbReference type="ChEBI" id="CHEBI:30616"/>
    </ligand>
</feature>
<feature type="transmembrane region" description="Helical" evidence="15">
    <location>
        <begin position="1181"/>
        <end position="1204"/>
    </location>
</feature>
<organism evidence="19 20">
    <name type="scientific">Fasciola hepatica</name>
    <name type="common">Liver fluke</name>
    <dbReference type="NCBI Taxonomy" id="6192"/>
    <lineage>
        <taxon>Eukaryota</taxon>
        <taxon>Metazoa</taxon>
        <taxon>Spiralia</taxon>
        <taxon>Lophotrochozoa</taxon>
        <taxon>Platyhelminthes</taxon>
        <taxon>Trematoda</taxon>
        <taxon>Digenea</taxon>
        <taxon>Plagiorchiida</taxon>
        <taxon>Echinostomata</taxon>
        <taxon>Echinostomatoidea</taxon>
        <taxon>Fasciolidae</taxon>
        <taxon>Fasciola</taxon>
    </lineage>
</organism>
<feature type="region of interest" description="Disordered" evidence="16">
    <location>
        <begin position="1265"/>
        <end position="1288"/>
    </location>
</feature>
<dbReference type="Pfam" id="PF16212">
    <property type="entry name" value="PhoLip_ATPase_C"/>
    <property type="match status" value="1"/>
</dbReference>
<feature type="binding site" evidence="14">
    <location>
        <position position="970"/>
    </location>
    <ligand>
        <name>Mg(2+)</name>
        <dbReference type="ChEBI" id="CHEBI:18420"/>
    </ligand>
</feature>
<dbReference type="GO" id="GO:0140326">
    <property type="term" value="F:ATPase-coupled intramembrane lipid transporter activity"/>
    <property type="evidence" value="ECO:0007669"/>
    <property type="project" value="UniProtKB-EC"/>
</dbReference>
<feature type="binding site" evidence="13">
    <location>
        <position position="554"/>
    </location>
    <ligand>
        <name>ATP</name>
        <dbReference type="ChEBI" id="CHEBI:30616"/>
    </ligand>
</feature>
<dbReference type="SUPFAM" id="SSF81665">
    <property type="entry name" value="Calcium ATPase, transmembrane domain M"/>
    <property type="match status" value="1"/>
</dbReference>
<dbReference type="SUPFAM" id="SSF81653">
    <property type="entry name" value="Calcium ATPase, transduction domain A"/>
    <property type="match status" value="1"/>
</dbReference>
<dbReference type="Gene3D" id="3.40.50.1000">
    <property type="entry name" value="HAD superfamily/HAD-like"/>
    <property type="match status" value="1"/>
</dbReference>
<feature type="binding site" evidence="13">
    <location>
        <position position="938"/>
    </location>
    <ligand>
        <name>ATP</name>
        <dbReference type="ChEBI" id="CHEBI:30616"/>
    </ligand>
</feature>
<dbReference type="GO" id="GO:0005524">
    <property type="term" value="F:ATP binding"/>
    <property type="evidence" value="ECO:0007669"/>
    <property type="project" value="UniProtKB-UniRule"/>
</dbReference>
<feature type="binding site" evidence="13">
    <location>
        <position position="427"/>
    </location>
    <ligand>
        <name>ATP</name>
        <dbReference type="ChEBI" id="CHEBI:30616"/>
    </ligand>
</feature>
<dbReference type="Gene3D" id="2.70.150.10">
    <property type="entry name" value="Calcium-transporting ATPase, cytoplasmic transduction domain A"/>
    <property type="match status" value="1"/>
</dbReference>
<feature type="binding site" evidence="13">
    <location>
        <position position="969"/>
    </location>
    <ligand>
        <name>ATP</name>
        <dbReference type="ChEBI" id="CHEBI:30616"/>
    </ligand>
</feature>
<dbReference type="Pfam" id="PF13246">
    <property type="entry name" value="Cation_ATPase"/>
    <property type="match status" value="1"/>
</dbReference>
<dbReference type="InterPro" id="IPR006539">
    <property type="entry name" value="P-type_ATPase_IV"/>
</dbReference>
<gene>
    <name evidence="19" type="ORF">D915_006247</name>
</gene>
<protein>
    <recommendedName>
        <fullName evidence="15">Phospholipid-transporting ATPase</fullName>
        <ecNumber evidence="15">7.6.2.1</ecNumber>
    </recommendedName>
</protein>
<dbReference type="EC" id="7.6.2.1" evidence="15"/>
<dbReference type="InterPro" id="IPR023298">
    <property type="entry name" value="ATPase_P-typ_TM_dom_sf"/>
</dbReference>
<dbReference type="NCBIfam" id="TIGR01652">
    <property type="entry name" value="ATPase-Plipid"/>
    <property type="match status" value="1"/>
</dbReference>
<dbReference type="InterPro" id="IPR018303">
    <property type="entry name" value="ATPase_P-typ_P_site"/>
</dbReference>
<feature type="domain" description="P-type ATPase C-terminal" evidence="18">
    <location>
        <begin position="992"/>
        <end position="1249"/>
    </location>
</feature>
<evidence type="ECO:0000256" key="3">
    <source>
        <dbReference type="ARBA" id="ARBA00022692"/>
    </source>
</evidence>
<feature type="binding site" evidence="13">
    <location>
        <position position="426"/>
    </location>
    <ligand>
        <name>ATP</name>
        <dbReference type="ChEBI" id="CHEBI:30616"/>
    </ligand>
</feature>
<evidence type="ECO:0000256" key="10">
    <source>
        <dbReference type="ARBA" id="ARBA00023136"/>
    </source>
</evidence>
<keyword evidence="8 15" id="KW-1278">Translocase</keyword>
<evidence type="ECO:0000259" key="18">
    <source>
        <dbReference type="Pfam" id="PF16212"/>
    </source>
</evidence>
<dbReference type="NCBIfam" id="TIGR01494">
    <property type="entry name" value="ATPase_P-type"/>
    <property type="match status" value="1"/>
</dbReference>
<feature type="transmembrane region" description="Helical" evidence="15">
    <location>
        <begin position="60"/>
        <end position="79"/>
    </location>
</feature>
<evidence type="ECO:0000256" key="2">
    <source>
        <dbReference type="ARBA" id="ARBA00008109"/>
    </source>
</evidence>
<evidence type="ECO:0000313" key="20">
    <source>
        <dbReference type="Proteomes" id="UP000230066"/>
    </source>
</evidence>
<keyword evidence="20" id="KW-1185">Reference proteome</keyword>
<feature type="binding site" evidence="13">
    <location>
        <position position="932"/>
    </location>
    <ligand>
        <name>ATP</name>
        <dbReference type="ChEBI" id="CHEBI:30616"/>
    </ligand>
</feature>
<proteinExistence type="inferred from homology"/>
<evidence type="ECO:0000256" key="12">
    <source>
        <dbReference type="PIRSR" id="PIRSR606539-1"/>
    </source>
</evidence>
<sequence>MSSCGKYKRKETESPRVVYSFGIVQLEPVLRTPKKHFCDNRILTSRYTWWSFIPISLFELFHQISNLTYAILSLLYLFTKGATDFWATVSPLSFAIITAMIKDAIYDIYRQRQDKLVNDRLFGTILLNEDCAEFRLADKKAANLYVGDVVICKENSEFPCDMVLLASSNPRRKVEVTTANLDGETSSKNYYALRTTQKRYLHVYRKCTSKNHTVIDIHSLKSLLLAVECEPPNADLHKFEGKITGTSSAVQSQLQEHQELISIENIVLRGSKLVNTNFMIGMPIYTGADTKLSLNAKGVRRKYTAREAKLNTILGSFLLSAVVISILMAIGTTLWSSKVGISIPFLQGSKFTSWEFVQNVFSFSFITTYLLPISLIITIEYQQLIIASFIGNDLNIYDDKQDLKTVAKTVHTADELGQIEFLFSDKTGTLTQNVMLLRTCAAIPSNIVYRIDEGHATHISEWRRSSILEHIPSLKPDAVSDHRDQLKQGNASIEQLVNEDIISRMPDDLVKPVLVSVLCHSIEVQKADLSVTTPTPPQSNIVQTPVYQANSPDEKALVEASAQLGYVLKSTEIDVEQNVRKLTVVEKQVSTRGVRTAVWTEQVYLIDITLEFNPERKQMTVMARHPNGTYHIHSKGAETSMLSPEASSRSSSQARTQALERVNEFALGGLRTLVLSSRQLTAEEYMTFVSQWRTAMSLFGYERSNAVASVREKIESGLEIVGVTGVEDRLQLGVEDCLRSLREAGIQVWVLTGDKEETAVTVSQASGHFSEDISLIRLTACNDFATTARRILQHLEGMQYRHEHKNQKPKKHSNAISTSSPIRPTGVSVDEVNAIVATADDDTAPDSRIHKGADELVALQTRLLEHATSAQQIGCRHRVRQPRRKNCLNPGASGEAVGLVVDGSSLTHALHPALRTVFLDLCMNVTTVLCCRMTPLQKASIVQLVRLGLAESDRYRGAPVTAAVGDGGNDVAMILQASVGIGVFGKEGQEAVRAADYAVSQFRFLQRLILVHGHWSYHRVSSTMLLFYEKGVLFVTVQLLLALYSGFTAVSWFDTIYYILYNLSMTAFCYMGFGVFEKVFTAQQLLDHPHLYQLIANQKNLRVRYIVLHVLNGVWQGVVVFFTVFLVLHGTEFYSSAIFVEPSNGGAYHAYDFTLEGASCYVYTVLIANMRLLIYVRDFNLAFLIAILSTLGFNLVFLLVLQIVVDPSNYHFHTYYKLGRSPNFWIAFPLVTYMALFPTIIWRVLSDTWLEKQLDKKAAVPCKPADTHLHTTDEGTSEGFPASQTTRL</sequence>
<dbReference type="Proteomes" id="UP000230066">
    <property type="component" value="Unassembled WGS sequence"/>
</dbReference>
<dbReference type="SFLD" id="SFLDS00003">
    <property type="entry name" value="Haloacid_Dehalogenase"/>
    <property type="match status" value="1"/>
</dbReference>
<dbReference type="InterPro" id="IPR023214">
    <property type="entry name" value="HAD_sf"/>
</dbReference>
<feature type="transmembrane region" description="Helical" evidence="15">
    <location>
        <begin position="1105"/>
        <end position="1128"/>
    </location>
</feature>
<feature type="binding site" evidence="14">
    <location>
        <position position="425"/>
    </location>
    <ligand>
        <name>Mg(2+)</name>
        <dbReference type="ChEBI" id="CHEBI:18420"/>
    </ligand>
</feature>
<evidence type="ECO:0000256" key="4">
    <source>
        <dbReference type="ARBA" id="ARBA00022723"/>
    </source>
</evidence>
<dbReference type="EMBL" id="JXXN02002319">
    <property type="protein sequence ID" value="THD23130.1"/>
    <property type="molecule type" value="Genomic_DNA"/>
</dbReference>
<feature type="domain" description="P-type ATPase N-terminal" evidence="17">
    <location>
        <begin position="33"/>
        <end position="77"/>
    </location>
</feature>
<evidence type="ECO:0000256" key="16">
    <source>
        <dbReference type="SAM" id="MobiDB-lite"/>
    </source>
</evidence>
<dbReference type="GO" id="GO:0045332">
    <property type="term" value="P:phospholipid translocation"/>
    <property type="evidence" value="ECO:0007669"/>
    <property type="project" value="TreeGrafter"/>
</dbReference>
<evidence type="ECO:0000256" key="8">
    <source>
        <dbReference type="ARBA" id="ARBA00022967"/>
    </source>
</evidence>
<dbReference type="InterPro" id="IPR044492">
    <property type="entry name" value="P_typ_ATPase_HD_dom"/>
</dbReference>
<dbReference type="PANTHER" id="PTHR24092:SF175">
    <property type="entry name" value="PHOSPHOLIPID-TRANSPORTING ATPASE"/>
    <property type="match status" value="1"/>
</dbReference>